<sequence length="58" mass="5950">MKPDETAKKTSASAAICQVSVAKAIGSNSAMRAISSPTITRLRERPAKSASASGEMPT</sequence>
<proteinExistence type="predicted"/>
<keyword evidence="3" id="KW-1185">Reference proteome</keyword>
<feature type="region of interest" description="Disordered" evidence="1">
    <location>
        <begin position="27"/>
        <end position="58"/>
    </location>
</feature>
<evidence type="ECO:0000313" key="3">
    <source>
        <dbReference type="Proteomes" id="UP001428774"/>
    </source>
</evidence>
<dbReference type="EMBL" id="JBDNCH010000005">
    <property type="protein sequence ID" value="MEN9063554.1"/>
    <property type="molecule type" value="Genomic_DNA"/>
</dbReference>
<feature type="compositionally biased region" description="Polar residues" evidence="1">
    <location>
        <begin position="27"/>
        <end position="39"/>
    </location>
</feature>
<dbReference type="Proteomes" id="UP001428774">
    <property type="component" value="Unassembled WGS sequence"/>
</dbReference>
<name>A0AAW9SHB9_9RHOB</name>
<organism evidence="2 3">
    <name type="scientific">Ponticoccus litoralis</name>
    <dbReference type="NCBI Taxonomy" id="422297"/>
    <lineage>
        <taxon>Bacteria</taxon>
        <taxon>Pseudomonadati</taxon>
        <taxon>Pseudomonadota</taxon>
        <taxon>Alphaproteobacteria</taxon>
        <taxon>Rhodobacterales</taxon>
        <taxon>Roseobacteraceae</taxon>
        <taxon>Ponticoccus</taxon>
    </lineage>
</organism>
<comment type="caution">
    <text evidence="2">The sequence shown here is derived from an EMBL/GenBank/DDBJ whole genome shotgun (WGS) entry which is preliminary data.</text>
</comment>
<dbReference type="RefSeq" id="WP_347168651.1">
    <property type="nucleotide sequence ID" value="NZ_JBDNCH010000005.1"/>
</dbReference>
<evidence type="ECO:0000313" key="2">
    <source>
        <dbReference type="EMBL" id="MEN9063554.1"/>
    </source>
</evidence>
<evidence type="ECO:0000256" key="1">
    <source>
        <dbReference type="SAM" id="MobiDB-lite"/>
    </source>
</evidence>
<gene>
    <name evidence="2" type="ORF">ABFB10_23640</name>
</gene>
<reference evidence="2 3" key="1">
    <citation type="submission" date="2024-05" db="EMBL/GenBank/DDBJ databases">
        <title>Genome sequence of Ponticoccus litoralis KCCM 90028.</title>
        <authorList>
            <person name="Kim J.M."/>
            <person name="Lee J.K."/>
            <person name="Choi B.J."/>
            <person name="Bayburt H."/>
            <person name="Baek J.H."/>
            <person name="Jeon C.O."/>
        </authorList>
    </citation>
    <scope>NUCLEOTIDE SEQUENCE [LARGE SCALE GENOMIC DNA]</scope>
    <source>
        <strain evidence="2 3">KCCM 90028</strain>
    </source>
</reference>
<protein>
    <submittedName>
        <fullName evidence="2">Uncharacterized protein</fullName>
    </submittedName>
</protein>
<accession>A0AAW9SHB9</accession>
<dbReference type="AlphaFoldDB" id="A0AAW9SHB9"/>